<dbReference type="InterPro" id="IPR012480">
    <property type="entry name" value="Hepar_II_III_C"/>
</dbReference>
<dbReference type="Gene3D" id="1.50.10.100">
    <property type="entry name" value="Chondroitin AC/alginate lyase"/>
    <property type="match status" value="1"/>
</dbReference>
<evidence type="ECO:0000256" key="2">
    <source>
        <dbReference type="SAM" id="SignalP"/>
    </source>
</evidence>
<evidence type="ECO:0000256" key="1">
    <source>
        <dbReference type="ARBA" id="ARBA00004196"/>
    </source>
</evidence>
<protein>
    <submittedName>
        <fullName evidence="4">Heparinase</fullName>
    </submittedName>
</protein>
<comment type="subcellular location">
    <subcellularLocation>
        <location evidence="1">Cell envelope</location>
    </subcellularLocation>
</comment>
<dbReference type="PANTHER" id="PTHR38045:SF1">
    <property type="entry name" value="HEPARINASE II_III-LIKE PROTEIN"/>
    <property type="match status" value="1"/>
</dbReference>
<dbReference type="Proteomes" id="UP000606008">
    <property type="component" value="Unassembled WGS sequence"/>
</dbReference>
<keyword evidence="2" id="KW-0732">Signal</keyword>
<evidence type="ECO:0000313" key="5">
    <source>
        <dbReference type="Proteomes" id="UP000606008"/>
    </source>
</evidence>
<dbReference type="PANTHER" id="PTHR38045">
    <property type="entry name" value="CHROMOSOME 1, WHOLE GENOME SHOTGUN SEQUENCE"/>
    <property type="match status" value="1"/>
</dbReference>
<feature type="domain" description="Heparinase II/III-like C-terminal" evidence="3">
    <location>
        <begin position="388"/>
        <end position="565"/>
    </location>
</feature>
<feature type="signal peptide" evidence="2">
    <location>
        <begin position="1"/>
        <end position="23"/>
    </location>
</feature>
<accession>A0ABX0QME7</accession>
<gene>
    <name evidence="4" type="ORF">F7231_19305</name>
</gene>
<dbReference type="Pfam" id="PF07940">
    <property type="entry name" value="Hepar_II_III_C"/>
    <property type="match status" value="1"/>
</dbReference>
<dbReference type="RefSeq" id="WP_166693193.1">
    <property type="nucleotide sequence ID" value="NZ_WAEL01000007.1"/>
</dbReference>
<dbReference type="InterPro" id="IPR008929">
    <property type="entry name" value="Chondroitin_lyas"/>
</dbReference>
<evidence type="ECO:0000259" key="3">
    <source>
        <dbReference type="Pfam" id="PF07940"/>
    </source>
</evidence>
<dbReference type="SUPFAM" id="SSF48230">
    <property type="entry name" value="Chondroitin AC/alginate lyase"/>
    <property type="match status" value="1"/>
</dbReference>
<dbReference type="Gene3D" id="2.70.98.70">
    <property type="match status" value="1"/>
</dbReference>
<sequence length="628" mass="69243">MKALLTGSFLLVCLFINASLAVAQEGPVTAATKLPDHPRLLLLAGEEQAIQKTIKADQTWSAMHQAIVAEADVMSKAPLLERILTGRRLLSISREALRRIFTLSYAYRLTQQPTYLKRAEQELLTVAAFSDWNPSHFLDVAEMTMAVAIGYDWLHGGLPESSRATIRQAILTKGLQPSLESKNNSWLRATHNWNQVCNAGIAFGAMAIYEDQPELARNLINRAITTVKLPMGDYKPNGGYQEGYGYWGYGTSFNVLLISALEKALGSDFGLTNIPGFMQTAAFMENMSGPTGIPFNYSDSGGSGELQPAMFWFANKLKDPSLLMEERRQLMNVPATKHVRNRLIPAVMIWSGGLKLDKLKAPANLIWVGSGTNPVGMMRTSWTDPSAIYVGLKTGSPSVNHGHMDVGSFIMDADGVRWAMDMGMEEYNPLEVNGVKLWGMTQDSERWTVFRYNNFTHNTLTVNGKLQQVKGFSSITSSSADPRFMNLTTDLTPVYSDQLVKANRGLAIVNKTHVVVRDELQTRSTETTVRWTMATPATVTIVGENRAELTKNGKKLILQVQEPARVVMKTWPTTPSRSFENPNTGTSLVGFEVVVPANSTAAMTVLLIPEQAGNVKPTPVLPLTQWPK</sequence>
<comment type="caution">
    <text evidence="4">The sequence shown here is derived from an EMBL/GenBank/DDBJ whole genome shotgun (WGS) entry which is preliminary data.</text>
</comment>
<feature type="chain" id="PRO_5046796338" evidence="2">
    <location>
        <begin position="24"/>
        <end position="628"/>
    </location>
</feature>
<evidence type="ECO:0000313" key="4">
    <source>
        <dbReference type="EMBL" id="NID12330.1"/>
    </source>
</evidence>
<reference evidence="4" key="1">
    <citation type="submission" date="2024-05" db="EMBL/GenBank/DDBJ databases">
        <authorList>
            <person name="Jung D.-H."/>
        </authorList>
    </citation>
    <scope>NUCLEOTIDE SEQUENCE</scope>
    <source>
        <strain evidence="4">JA-25</strain>
    </source>
</reference>
<dbReference type="EMBL" id="WAEL01000007">
    <property type="protein sequence ID" value="NID12330.1"/>
    <property type="molecule type" value="Genomic_DNA"/>
</dbReference>
<name>A0ABX0QME7_9BACT</name>
<organism evidence="4 5">
    <name type="scientific">Fibrivirga algicola</name>
    <dbReference type="NCBI Taxonomy" id="2950420"/>
    <lineage>
        <taxon>Bacteria</taxon>
        <taxon>Pseudomonadati</taxon>
        <taxon>Bacteroidota</taxon>
        <taxon>Cytophagia</taxon>
        <taxon>Cytophagales</taxon>
        <taxon>Spirosomataceae</taxon>
        <taxon>Fibrivirga</taxon>
    </lineage>
</organism>
<proteinExistence type="predicted"/>
<keyword evidence="5" id="KW-1185">Reference proteome</keyword>